<dbReference type="InterPro" id="IPR007201">
    <property type="entry name" value="Mei2-like_Rrm_C"/>
</dbReference>
<evidence type="ECO:0000256" key="2">
    <source>
        <dbReference type="PROSITE-ProRule" id="PRU00176"/>
    </source>
</evidence>
<evidence type="ECO:0000313" key="6">
    <source>
        <dbReference type="Proteomes" id="UP000308768"/>
    </source>
</evidence>
<accession>A0A4V5NIB1</accession>
<sequence length="852" mass="93805">MPPNVGAKNSFPSDDEHSPHSSQDGVSLREISPRTNPTEYSPEDIFVLSSTGPRVSIGNAPPTFALPSNFPLNSTWSLQSDSPWAKKSLVIQNHVEAQDRVEDPFVSTSPVKDRSTGVAPRSEATALKATAFEFRPGSAMRYLNSNSRPDEPEIVKSPQWSGELAKGKDRKVTTVEPIGTRRPTPESTTPARFGPSFSTEGDLNNGSRYIAIRGIAAKDEQKAHADFLKESISTKAKDSCQSRNDDGTLSVLFAFEDLRDAQIAYDNAWKISTSFEGCLSIHYISLFAFYDVGPTKPAAQSLSSYEGQVRFNVSQTGMTDADITGYYSVIFGVAKLFGEVRSFEVVSSKDSELLSFRAEYYQLGSAERAIAVGTNGLGKEVHRMDRTVTALAYAPPGYSPSPHRAARAPESPTKPRIDSGYETGFSKMSLGEAPIYAVQEHPGVMQLSPTGRTIVGVVPSRRHSDEDYNVYSRAQLQRRSSVYPGSPTGMSFSDSHRFCEPLGLGSPSLAGVIGDVRSSYMHHNGPSFQSGRGSLMGPPRYGVPSTSESYHNGPNNQVDIWKIENGGDVRTTIMLRNIPNKVDHQDLRRILDATSRGRYDFMYLRIDFQNNCNVGYAFINFPDPLYIIDFVAKYAGKRWNMYNSDKVAEVSYATIQGKDCLVAKFRNSSVMQEYHGFRPKIFHTYPDARAGEEEAFPPPDNMSKMKRSMENAEHVGLFPPRQGQQHRDEQRRRNTHFDRGTPRALIEEAHEAFRYGSRFEYDRAPRNAAVNVNPGGYGTDFRFGRAVYGPHTHSTAQHSAAQPTARGSAASIGTADTGTTAIAAAHTRGRTHSGHEADARRLSRCGRGFGAG</sequence>
<gene>
    <name evidence="5" type="ORF">B0A49_00028</name>
</gene>
<dbReference type="PANTHER" id="PTHR23189">
    <property type="entry name" value="RNA RECOGNITION MOTIF-CONTAINING"/>
    <property type="match status" value="1"/>
</dbReference>
<evidence type="ECO:0000256" key="1">
    <source>
        <dbReference type="ARBA" id="ARBA00022884"/>
    </source>
</evidence>
<dbReference type="OrthoDB" id="417481at2759"/>
<dbReference type="SUPFAM" id="SSF54928">
    <property type="entry name" value="RNA-binding domain, RBD"/>
    <property type="match status" value="1"/>
</dbReference>
<keyword evidence="1 2" id="KW-0694">RNA-binding</keyword>
<evidence type="ECO:0000259" key="4">
    <source>
        <dbReference type="PROSITE" id="PS50102"/>
    </source>
</evidence>
<feature type="region of interest" description="Disordered" evidence="3">
    <location>
        <begin position="143"/>
        <end position="200"/>
    </location>
</feature>
<feature type="region of interest" description="Disordered" evidence="3">
    <location>
        <begin position="526"/>
        <end position="549"/>
    </location>
</feature>
<name>A0A4V5NIB1_9PEZI</name>
<dbReference type="InterPro" id="IPR034862">
    <property type="entry name" value="Fungal_Mei2-like_RRM3"/>
</dbReference>
<dbReference type="Proteomes" id="UP000308768">
    <property type="component" value="Unassembled WGS sequence"/>
</dbReference>
<evidence type="ECO:0000313" key="5">
    <source>
        <dbReference type="EMBL" id="TKA82429.1"/>
    </source>
</evidence>
<feature type="region of interest" description="Disordered" evidence="3">
    <location>
        <begin position="827"/>
        <end position="852"/>
    </location>
</feature>
<feature type="region of interest" description="Disordered" evidence="3">
    <location>
        <begin position="718"/>
        <end position="737"/>
    </location>
</feature>
<dbReference type="CDD" id="cd12532">
    <property type="entry name" value="RRM3_MEI2_fungi"/>
    <property type="match status" value="1"/>
</dbReference>
<dbReference type="GO" id="GO:0003723">
    <property type="term" value="F:RNA binding"/>
    <property type="evidence" value="ECO:0007669"/>
    <property type="project" value="UniProtKB-UniRule"/>
</dbReference>
<dbReference type="InterPro" id="IPR000504">
    <property type="entry name" value="RRM_dom"/>
</dbReference>
<keyword evidence="6" id="KW-1185">Reference proteome</keyword>
<feature type="compositionally biased region" description="Polar residues" evidence="3">
    <location>
        <begin position="792"/>
        <end position="802"/>
    </location>
</feature>
<dbReference type="PROSITE" id="PS50102">
    <property type="entry name" value="RRM"/>
    <property type="match status" value="1"/>
</dbReference>
<feature type="region of interest" description="Disordered" evidence="3">
    <location>
        <begin position="792"/>
        <end position="812"/>
    </location>
</feature>
<proteinExistence type="predicted"/>
<reference evidence="5 6" key="1">
    <citation type="submission" date="2017-03" db="EMBL/GenBank/DDBJ databases">
        <title>Genomes of endolithic fungi from Antarctica.</title>
        <authorList>
            <person name="Coleine C."/>
            <person name="Masonjones S."/>
            <person name="Stajich J.E."/>
        </authorList>
    </citation>
    <scope>NUCLEOTIDE SEQUENCE [LARGE SCALE GENOMIC DNA]</scope>
    <source>
        <strain evidence="5 6">CCFEE 5187</strain>
    </source>
</reference>
<dbReference type="EMBL" id="NAJN01000001">
    <property type="protein sequence ID" value="TKA82429.1"/>
    <property type="molecule type" value="Genomic_DNA"/>
</dbReference>
<feature type="compositionally biased region" description="Polar residues" evidence="3">
    <location>
        <begin position="185"/>
        <end position="200"/>
    </location>
</feature>
<comment type="caution">
    <text evidence="5">The sequence shown here is derived from an EMBL/GenBank/DDBJ whole genome shotgun (WGS) entry which is preliminary data.</text>
</comment>
<dbReference type="Pfam" id="PF04059">
    <property type="entry name" value="RRM_2"/>
    <property type="match status" value="1"/>
</dbReference>
<dbReference type="AlphaFoldDB" id="A0A4V5NIB1"/>
<feature type="region of interest" description="Disordered" evidence="3">
    <location>
        <begin position="394"/>
        <end position="418"/>
    </location>
</feature>
<evidence type="ECO:0000256" key="3">
    <source>
        <dbReference type="SAM" id="MobiDB-lite"/>
    </source>
</evidence>
<organism evidence="5 6">
    <name type="scientific">Cryomyces minteri</name>
    <dbReference type="NCBI Taxonomy" id="331657"/>
    <lineage>
        <taxon>Eukaryota</taxon>
        <taxon>Fungi</taxon>
        <taxon>Dikarya</taxon>
        <taxon>Ascomycota</taxon>
        <taxon>Pezizomycotina</taxon>
        <taxon>Dothideomycetes</taxon>
        <taxon>Dothideomycetes incertae sedis</taxon>
        <taxon>Cryomyces</taxon>
    </lineage>
</organism>
<protein>
    <recommendedName>
        <fullName evidence="4">RRM domain-containing protein</fullName>
    </recommendedName>
</protein>
<feature type="compositionally biased region" description="Basic and acidic residues" evidence="3">
    <location>
        <begin position="725"/>
        <end position="737"/>
    </location>
</feature>
<dbReference type="STRING" id="331657.A0A4V5NIB1"/>
<feature type="region of interest" description="Disordered" evidence="3">
    <location>
        <begin position="1"/>
        <end position="42"/>
    </location>
</feature>
<feature type="domain" description="RRM" evidence="4">
    <location>
        <begin position="571"/>
        <end position="655"/>
    </location>
</feature>
<dbReference type="InterPro" id="IPR035979">
    <property type="entry name" value="RBD_domain_sf"/>
</dbReference>